<evidence type="ECO:0000259" key="3">
    <source>
        <dbReference type="Pfam" id="PF16344"/>
    </source>
</evidence>
<organism evidence="4 5">
    <name type="scientific">Pedobacter steynii</name>
    <dbReference type="NCBI Taxonomy" id="430522"/>
    <lineage>
        <taxon>Bacteria</taxon>
        <taxon>Pseudomonadati</taxon>
        <taxon>Bacteroidota</taxon>
        <taxon>Sphingobacteriia</taxon>
        <taxon>Sphingobacteriales</taxon>
        <taxon>Sphingobacteriaceae</taxon>
        <taxon>Pedobacter</taxon>
    </lineage>
</organism>
<dbReference type="Pfam" id="PF04773">
    <property type="entry name" value="FecR"/>
    <property type="match status" value="1"/>
</dbReference>
<keyword evidence="1" id="KW-0472">Membrane</keyword>
<feature type="domain" description="FecR protein" evidence="2">
    <location>
        <begin position="173"/>
        <end position="268"/>
    </location>
</feature>
<dbReference type="Gene3D" id="3.55.50.30">
    <property type="match status" value="1"/>
</dbReference>
<dbReference type="AlphaFoldDB" id="A0A1D7QCF0"/>
<evidence type="ECO:0000259" key="2">
    <source>
        <dbReference type="Pfam" id="PF04773"/>
    </source>
</evidence>
<dbReference type="GO" id="GO:0016989">
    <property type="term" value="F:sigma factor antagonist activity"/>
    <property type="evidence" value="ECO:0007669"/>
    <property type="project" value="TreeGrafter"/>
</dbReference>
<feature type="domain" description="Protein FecR C-terminal" evidence="3">
    <location>
        <begin position="305"/>
        <end position="374"/>
    </location>
</feature>
<dbReference type="InterPro" id="IPR006860">
    <property type="entry name" value="FecR"/>
</dbReference>
<evidence type="ECO:0000313" key="4">
    <source>
        <dbReference type="EMBL" id="AOM76378.1"/>
    </source>
</evidence>
<reference evidence="4 5" key="1">
    <citation type="submission" date="2016-08" db="EMBL/GenBank/DDBJ databases">
        <authorList>
            <person name="Seilhamer J.J."/>
        </authorList>
    </citation>
    <scope>NUCLEOTIDE SEQUENCE [LARGE SCALE GENOMIC DNA]</scope>
    <source>
        <strain evidence="4 5">DX4</strain>
    </source>
</reference>
<feature type="transmembrane region" description="Helical" evidence="1">
    <location>
        <begin position="77"/>
        <end position="96"/>
    </location>
</feature>
<name>A0A1D7QCF0_9SPHI</name>
<dbReference type="PANTHER" id="PTHR30273">
    <property type="entry name" value="PERIPLASMIC SIGNAL SENSOR AND SIGMA FACTOR ACTIVATOR FECR-RELATED"/>
    <property type="match status" value="1"/>
</dbReference>
<dbReference type="RefSeq" id="WP_069378074.1">
    <property type="nucleotide sequence ID" value="NZ_CP017141.1"/>
</dbReference>
<keyword evidence="1" id="KW-0812">Transmembrane</keyword>
<proteinExistence type="predicted"/>
<dbReference type="PANTHER" id="PTHR30273:SF2">
    <property type="entry name" value="PROTEIN FECR"/>
    <property type="match status" value="1"/>
</dbReference>
<dbReference type="InterPro" id="IPR032508">
    <property type="entry name" value="FecR_C"/>
</dbReference>
<keyword evidence="5" id="KW-1185">Reference proteome</keyword>
<dbReference type="KEGG" id="psty:BFS30_03935"/>
<dbReference type="InterPro" id="IPR012373">
    <property type="entry name" value="Ferrdict_sens_TM"/>
</dbReference>
<sequence>MDDSKENKRYQELASKWLDKTITAEEEVEFANWYNKDQELELEIPEAFVNNEDWHKTRLFKKIQQEIRQEKPFLIRYRIAIAAILLISLSVGLFFYQYPSASGDHTEISENQDILPGTNKAFLTLSDGTKLSLTDSKAGKLAEQAGVRITKGKDAQLIYTVLPSAGNKVDYNTISTPRAGQYQVNLPDGTQVWLNAASSLRFPTNFSASRERRVELIGEAYFEVAKDAKKVFKVSSAGQEVAVFGTHFNISSYPDEQQTYTTLLEGSVGVNGTRLKPEQQSIFNAGNIKVVPADIESVMAWKMGYFRFDEESLESIMKKISRWYDVEIEFEEPDLKELEFGAIISRSEKVSKVLRMLELTKTVTFRLEGKRILVKHKK</sequence>
<dbReference type="Pfam" id="PF16344">
    <property type="entry name" value="FecR_C"/>
    <property type="match status" value="1"/>
</dbReference>
<evidence type="ECO:0000313" key="5">
    <source>
        <dbReference type="Proteomes" id="UP000094313"/>
    </source>
</evidence>
<dbReference type="Proteomes" id="UP000094313">
    <property type="component" value="Chromosome"/>
</dbReference>
<dbReference type="PIRSF" id="PIRSF018266">
    <property type="entry name" value="FecR"/>
    <property type="match status" value="1"/>
</dbReference>
<accession>A0A1D7QCF0</accession>
<dbReference type="EMBL" id="CP017141">
    <property type="protein sequence ID" value="AOM76378.1"/>
    <property type="molecule type" value="Genomic_DNA"/>
</dbReference>
<dbReference type="Gene3D" id="2.60.120.1440">
    <property type="match status" value="1"/>
</dbReference>
<keyword evidence="1" id="KW-1133">Transmembrane helix</keyword>
<evidence type="ECO:0008006" key="6">
    <source>
        <dbReference type="Google" id="ProtNLM"/>
    </source>
</evidence>
<evidence type="ECO:0000256" key="1">
    <source>
        <dbReference type="SAM" id="Phobius"/>
    </source>
</evidence>
<protein>
    <recommendedName>
        <fullName evidence="6">FecR protein</fullName>
    </recommendedName>
</protein>
<dbReference type="OrthoDB" id="1099963at2"/>
<gene>
    <name evidence="4" type="ORF">BFS30_03935</name>
</gene>